<name>A0ABM0GLY5_SACKO</name>
<sequence>MAQKSLKILVSGDAEGKLDQLYKRVRNVQNKAGPFEMLLCVGNFFGHGLKAEDEWKKYKDGLAAAPISTYVLGANLPEHMEYFKEIDGCDLADNITYLGKRGVFNSMSGLQVAYISGIEQPSGSSDAKAHHFTDIDVTALIESLTADTNFKGVDVLLTSQWPKGVSQNASQPDGITDKTSGSSLIAKLAMCLRPRYHFSGIYQTHYERQPYRNHRVLAEAAKHVTRFIALANVGNSDKKKYLYAFNIVPMCKIENEELIKQPQDVTECPFKIQDVNTETAQADMSNQYFYDSKSYNKPQKRQQRQDGGQHKKPRPPPKPTGPCWFCLGSPEVEKHLVVSVGTHTYVALAKGGLVPDHVLILPIGHYQSSVDLPQEALDEVEKYKSCLQQMFRKDDESCVIFERNYRSQHLQLQVIPYDAEKSETISAVFQEYSEAQKLELNEIPKNSDLKQIISTGTPFFFVELESGEKFLHRIKKGFPLQFGREVLASPEILDMPERADWKACSVSKEAEASMAADFRDKFKAFDFNLM</sequence>
<dbReference type="InterPro" id="IPR006767">
    <property type="entry name" value="Cwf19-like_C_dom-2"/>
</dbReference>
<organism evidence="5 6">
    <name type="scientific">Saccoglossus kowalevskii</name>
    <name type="common">Acorn worm</name>
    <dbReference type="NCBI Taxonomy" id="10224"/>
    <lineage>
        <taxon>Eukaryota</taxon>
        <taxon>Metazoa</taxon>
        <taxon>Hemichordata</taxon>
        <taxon>Enteropneusta</taxon>
        <taxon>Harrimaniidae</taxon>
        <taxon>Saccoglossus</taxon>
    </lineage>
</organism>
<keyword evidence="5" id="KW-1185">Reference proteome</keyword>
<evidence type="ECO:0000313" key="5">
    <source>
        <dbReference type="Proteomes" id="UP000694865"/>
    </source>
</evidence>
<evidence type="ECO:0000259" key="3">
    <source>
        <dbReference type="Pfam" id="PF04676"/>
    </source>
</evidence>
<evidence type="ECO:0000259" key="4">
    <source>
        <dbReference type="Pfam" id="PF04677"/>
    </source>
</evidence>
<dbReference type="InterPro" id="IPR006768">
    <property type="entry name" value="Cwf19-like_C_dom-1"/>
</dbReference>
<dbReference type="Pfam" id="PF04677">
    <property type="entry name" value="CwfJ_C_1"/>
    <property type="match status" value="1"/>
</dbReference>
<dbReference type="Proteomes" id="UP000694865">
    <property type="component" value="Unplaced"/>
</dbReference>
<dbReference type="Gene3D" id="3.30.428.10">
    <property type="entry name" value="HIT-like"/>
    <property type="match status" value="1"/>
</dbReference>
<feature type="region of interest" description="Disordered" evidence="2">
    <location>
        <begin position="293"/>
        <end position="320"/>
    </location>
</feature>
<comment type="similarity">
    <text evidence="1">Belongs to the CWF19 family.</text>
</comment>
<reference evidence="6" key="1">
    <citation type="submission" date="2025-08" db="UniProtKB">
        <authorList>
            <consortium name="RefSeq"/>
        </authorList>
    </citation>
    <scope>IDENTIFICATION</scope>
    <source>
        <tissue evidence="6">Testes</tissue>
    </source>
</reference>
<protein>
    <submittedName>
        <fullName evidence="6">CWF19-like protein 1-like</fullName>
    </submittedName>
</protein>
<dbReference type="Pfam" id="PF04676">
    <property type="entry name" value="CwfJ_C_2"/>
    <property type="match status" value="1"/>
</dbReference>
<dbReference type="InterPro" id="IPR040194">
    <property type="entry name" value="Cwf19-like"/>
</dbReference>
<dbReference type="PANTHER" id="PTHR12072">
    <property type="entry name" value="CWF19, CELL CYCLE CONTROL PROTEIN"/>
    <property type="match status" value="1"/>
</dbReference>
<gene>
    <name evidence="6" type="primary">LOC100377312</name>
</gene>
<dbReference type="InterPro" id="IPR036265">
    <property type="entry name" value="HIT-like_sf"/>
</dbReference>
<proteinExistence type="inferred from homology"/>
<dbReference type="PANTHER" id="PTHR12072:SF4">
    <property type="entry name" value="CWF19-LIKE PROTEIN 1"/>
    <property type="match status" value="1"/>
</dbReference>
<feature type="domain" description="Cwf19-like protein C-terminal" evidence="3">
    <location>
        <begin position="436"/>
        <end position="527"/>
    </location>
</feature>
<dbReference type="CDD" id="cd07380">
    <property type="entry name" value="MPP_CWF19_N"/>
    <property type="match status" value="1"/>
</dbReference>
<dbReference type="GeneID" id="100377312"/>
<accession>A0ABM0GLY5</accession>
<evidence type="ECO:0000313" key="6">
    <source>
        <dbReference type="RefSeq" id="XP_002732856.1"/>
    </source>
</evidence>
<dbReference type="RefSeq" id="XP_002732856.1">
    <property type="nucleotide sequence ID" value="XM_002732810.2"/>
</dbReference>
<feature type="domain" description="Cwf19-like C-terminal" evidence="4">
    <location>
        <begin position="319"/>
        <end position="430"/>
    </location>
</feature>
<evidence type="ECO:0000256" key="1">
    <source>
        <dbReference type="ARBA" id="ARBA00006795"/>
    </source>
</evidence>
<evidence type="ECO:0000256" key="2">
    <source>
        <dbReference type="SAM" id="MobiDB-lite"/>
    </source>
</evidence>
<dbReference type="SUPFAM" id="SSF54197">
    <property type="entry name" value="HIT-like"/>
    <property type="match status" value="1"/>
</dbReference>